<evidence type="ECO:0000313" key="1">
    <source>
        <dbReference type="EMBL" id="DAF92470.1"/>
    </source>
</evidence>
<protein>
    <submittedName>
        <fullName evidence="1">Protein gp18.1, prophage tail protein gp18.7A</fullName>
    </submittedName>
</protein>
<organism evidence="1">
    <name type="scientific">Siphoviridae sp. ctkhg5</name>
    <dbReference type="NCBI Taxonomy" id="2825643"/>
    <lineage>
        <taxon>Viruses</taxon>
        <taxon>Duplodnaviria</taxon>
        <taxon>Heunggongvirae</taxon>
        <taxon>Uroviricota</taxon>
        <taxon>Caudoviricetes</taxon>
    </lineage>
</organism>
<sequence>MDIILRNKSGEDEFIIDPVSFDVAVGIGDNAENDFELTVPANAPRAERGQFVYIEGTPYGGMITRIKSDGAYKWCGQTWQGLLNNRVILAPSDGDNVYFNGDMHQVLKNWISWLSLTSVFEVSDEACAIVASNYQVPLYSTLYEALTGALDALGGKLRIQCNDRRAVLSIIPRKDWTEDEEFDTALTNVKADIDFLPFNHLVCRGKGQKGERLAVDLYADEHGNISRIKSQSGVFQRDLYYNYSAADQATLEADGKKRLQQYIDEAKKLTVVLTDTSDRYDVGDIVGGFDDKTGWSAKAQVTKKVVTLDNAGVVKVTYTTGDAK</sequence>
<accession>A0A8S5UDM0</accession>
<proteinExistence type="predicted"/>
<reference evidence="1" key="1">
    <citation type="journal article" date="2021" name="Proc. Natl. Acad. Sci. U.S.A.">
        <title>A Catalog of Tens of Thousands of Viruses from Human Metagenomes Reveals Hidden Associations with Chronic Diseases.</title>
        <authorList>
            <person name="Tisza M.J."/>
            <person name="Buck C.B."/>
        </authorList>
    </citation>
    <scope>NUCLEOTIDE SEQUENCE</scope>
    <source>
        <strain evidence="1">Ctkhg5</strain>
    </source>
</reference>
<name>A0A8S5UDM0_9CAUD</name>
<dbReference type="EMBL" id="BK016067">
    <property type="protein sequence ID" value="DAF92470.1"/>
    <property type="molecule type" value="Genomic_DNA"/>
</dbReference>